<evidence type="ECO:0000256" key="4">
    <source>
        <dbReference type="ARBA" id="ARBA00023163"/>
    </source>
</evidence>
<evidence type="ECO:0000256" key="2">
    <source>
        <dbReference type="ARBA" id="ARBA00023015"/>
    </source>
</evidence>
<dbReference type="PRINTS" id="PR00039">
    <property type="entry name" value="HTHLYSR"/>
</dbReference>
<evidence type="ECO:0000256" key="1">
    <source>
        <dbReference type="ARBA" id="ARBA00009437"/>
    </source>
</evidence>
<keyword evidence="2" id="KW-0805">Transcription regulation</keyword>
<dbReference type="PANTHER" id="PTHR30126">
    <property type="entry name" value="HTH-TYPE TRANSCRIPTIONAL REGULATOR"/>
    <property type="match status" value="1"/>
</dbReference>
<dbReference type="SUPFAM" id="SSF46785">
    <property type="entry name" value="Winged helix' DNA-binding domain"/>
    <property type="match status" value="1"/>
</dbReference>
<evidence type="ECO:0000313" key="6">
    <source>
        <dbReference type="EMBL" id="AFA48344.1"/>
    </source>
</evidence>
<organism evidence="6 7">
    <name type="scientific">Acetobacterium woodii (strain ATCC 29683 / DSM 1030 / JCM 2381 / KCTC 1655 / WB1)</name>
    <dbReference type="NCBI Taxonomy" id="931626"/>
    <lineage>
        <taxon>Bacteria</taxon>
        <taxon>Bacillati</taxon>
        <taxon>Bacillota</taxon>
        <taxon>Clostridia</taxon>
        <taxon>Eubacteriales</taxon>
        <taxon>Eubacteriaceae</taxon>
        <taxon>Acetobacterium</taxon>
    </lineage>
</organism>
<dbReference type="PROSITE" id="PS50931">
    <property type="entry name" value="HTH_LYSR"/>
    <property type="match status" value="1"/>
</dbReference>
<dbReference type="Pfam" id="PF00126">
    <property type="entry name" value="HTH_1"/>
    <property type="match status" value="1"/>
</dbReference>
<dbReference type="InterPro" id="IPR005119">
    <property type="entry name" value="LysR_subst-bd"/>
</dbReference>
<dbReference type="Gene3D" id="1.10.10.10">
    <property type="entry name" value="Winged helix-like DNA-binding domain superfamily/Winged helix DNA-binding domain"/>
    <property type="match status" value="1"/>
</dbReference>
<dbReference type="GO" id="GO:0003700">
    <property type="term" value="F:DNA-binding transcription factor activity"/>
    <property type="evidence" value="ECO:0007669"/>
    <property type="project" value="InterPro"/>
</dbReference>
<name>H6LGL6_ACEWD</name>
<dbReference type="Proteomes" id="UP000007177">
    <property type="component" value="Chromosome"/>
</dbReference>
<dbReference type="InterPro" id="IPR000847">
    <property type="entry name" value="LysR_HTH_N"/>
</dbReference>
<dbReference type="STRING" id="931626.Awo_c15620"/>
<dbReference type="InterPro" id="IPR036388">
    <property type="entry name" value="WH-like_DNA-bd_sf"/>
</dbReference>
<dbReference type="SUPFAM" id="SSF53850">
    <property type="entry name" value="Periplasmic binding protein-like II"/>
    <property type="match status" value="1"/>
</dbReference>
<evidence type="ECO:0000313" key="7">
    <source>
        <dbReference type="Proteomes" id="UP000007177"/>
    </source>
</evidence>
<gene>
    <name evidence="6" type="ordered locus">Awo_c15620</name>
</gene>
<dbReference type="PANTHER" id="PTHR30126:SF40">
    <property type="entry name" value="HTH-TYPE TRANSCRIPTIONAL REGULATOR GLTR"/>
    <property type="match status" value="1"/>
</dbReference>
<protein>
    <submittedName>
        <fullName evidence="6">Transcriptional regulator LysR family</fullName>
    </submittedName>
</protein>
<accession>H6LGL6</accession>
<keyword evidence="7" id="KW-1185">Reference proteome</keyword>
<sequence length="306" mass="34882">MDIRHLKIFVAVEQTGSMSLAAKQFFITQPSVSQVIKELENHYDVQLFERLGKRLFITEAGKFLSQHARIVIRQFDELEKSMSSVVGRKELVKIGSTVTIGACLLSSLINDFKKRNADIDTFSYVNNTKMIEARLLNAELDIGLVEGETKNADLIVEPVINDYLVIICGKHHRFAGQKQIKISELEKEIFIMREQGSGTRKLFMEFTQKKGFDLNIGWEVTSPEIIKTIVMKNNCLAAISIRLVEEEIKNGDIFVIKNISNHWNRTFNLVYHKNKHISKGMLDFMKIARDYGSTDILTETPVGIIV</sequence>
<dbReference type="Gene3D" id="3.40.190.290">
    <property type="match status" value="1"/>
</dbReference>
<dbReference type="EMBL" id="CP002987">
    <property type="protein sequence ID" value="AFA48344.1"/>
    <property type="molecule type" value="Genomic_DNA"/>
</dbReference>
<dbReference type="eggNOG" id="COG0583">
    <property type="taxonomic scope" value="Bacteria"/>
</dbReference>
<evidence type="ECO:0000256" key="3">
    <source>
        <dbReference type="ARBA" id="ARBA00023125"/>
    </source>
</evidence>
<proteinExistence type="inferred from homology"/>
<feature type="domain" description="HTH lysR-type" evidence="5">
    <location>
        <begin position="1"/>
        <end position="58"/>
    </location>
</feature>
<keyword evidence="4" id="KW-0804">Transcription</keyword>
<dbReference type="GO" id="GO:0000976">
    <property type="term" value="F:transcription cis-regulatory region binding"/>
    <property type="evidence" value="ECO:0007669"/>
    <property type="project" value="TreeGrafter"/>
</dbReference>
<evidence type="ECO:0000259" key="5">
    <source>
        <dbReference type="PROSITE" id="PS50931"/>
    </source>
</evidence>
<keyword evidence="3" id="KW-0238">DNA-binding</keyword>
<reference evidence="6 7" key="2">
    <citation type="journal article" date="2012" name="PLoS ONE">
        <title>An ancient pathway combining carbon dioxide fixation with the generation and utilization of a sodium ion gradient for ATP synthesis.</title>
        <authorList>
            <person name="Poehlein A."/>
            <person name="Schmidt S."/>
            <person name="Kaster A.K."/>
            <person name="Goenrich M."/>
            <person name="Vollmers J."/>
            <person name="Thurmer A."/>
            <person name="Bertsch J."/>
            <person name="Schuchmann K."/>
            <person name="Voigt B."/>
            <person name="Hecker M."/>
            <person name="Daniel R."/>
            <person name="Thauer R.K."/>
            <person name="Gottschalk G."/>
            <person name="Muller V."/>
        </authorList>
    </citation>
    <scope>NUCLEOTIDE SEQUENCE [LARGE SCALE GENOMIC DNA]</scope>
    <source>
        <strain evidence="7">ATCC 29683 / DSM 1030 / JCM 2381 / KCTC 1655 / WB1</strain>
    </source>
</reference>
<reference evidence="7" key="1">
    <citation type="submission" date="2011-07" db="EMBL/GenBank/DDBJ databases">
        <title>Complete genome sequence of Acetobacterium woodii.</title>
        <authorList>
            <person name="Poehlein A."/>
            <person name="Schmidt S."/>
            <person name="Kaster A.-K."/>
            <person name="Goenrich M."/>
            <person name="Vollmers J."/>
            <person name="Thuermer A."/>
            <person name="Gottschalk G."/>
            <person name="Thauer R.K."/>
            <person name="Daniel R."/>
            <person name="Mueller V."/>
        </authorList>
    </citation>
    <scope>NUCLEOTIDE SEQUENCE [LARGE SCALE GENOMIC DNA]</scope>
    <source>
        <strain evidence="7">ATCC 29683 / DSM 1030 / JCM 2381 / KCTC 1655 / WB1</strain>
    </source>
</reference>
<dbReference type="HOGENOM" id="CLU_039613_6_1_9"/>
<comment type="similarity">
    <text evidence="1">Belongs to the LysR transcriptional regulatory family.</text>
</comment>
<dbReference type="KEGG" id="awo:Awo_c15620"/>
<dbReference type="InterPro" id="IPR036390">
    <property type="entry name" value="WH_DNA-bd_sf"/>
</dbReference>
<dbReference type="OrthoDB" id="9785745at2"/>
<dbReference type="FunFam" id="1.10.10.10:FF:000001">
    <property type="entry name" value="LysR family transcriptional regulator"/>
    <property type="match status" value="1"/>
</dbReference>
<dbReference type="Pfam" id="PF03466">
    <property type="entry name" value="LysR_substrate"/>
    <property type="match status" value="1"/>
</dbReference>
<dbReference type="AlphaFoldDB" id="H6LGL6"/>